<gene>
    <name evidence="3" type="ORF">BN948_00889</name>
</gene>
<keyword evidence="1" id="KW-0560">Oxidoreductase</keyword>
<dbReference type="InterPro" id="IPR036188">
    <property type="entry name" value="FAD/NAD-bd_sf"/>
</dbReference>
<dbReference type="Pfam" id="PF01266">
    <property type="entry name" value="DAO"/>
    <property type="match status" value="1"/>
</dbReference>
<dbReference type="Gene3D" id="3.30.9.10">
    <property type="entry name" value="D-Amino Acid Oxidase, subunit A, domain 2"/>
    <property type="match status" value="1"/>
</dbReference>
<dbReference type="Proteomes" id="UP000028878">
    <property type="component" value="Unassembled WGS sequence"/>
</dbReference>
<evidence type="ECO:0000259" key="2">
    <source>
        <dbReference type="Pfam" id="PF01266"/>
    </source>
</evidence>
<protein>
    <submittedName>
        <fullName evidence="3">D-amino-acid dehydrogenase</fullName>
    </submittedName>
</protein>
<dbReference type="PANTHER" id="PTHR13847:SF289">
    <property type="entry name" value="GLYCINE OXIDASE"/>
    <property type="match status" value="1"/>
</dbReference>
<organism evidence="3 4">
    <name type="scientific">Hydrogenophaga intermedia</name>
    <dbReference type="NCBI Taxonomy" id="65786"/>
    <lineage>
        <taxon>Bacteria</taxon>
        <taxon>Pseudomonadati</taxon>
        <taxon>Pseudomonadota</taxon>
        <taxon>Betaproteobacteria</taxon>
        <taxon>Burkholderiales</taxon>
        <taxon>Comamonadaceae</taxon>
        <taxon>Hydrogenophaga</taxon>
    </lineage>
</organism>
<reference evidence="4" key="1">
    <citation type="submission" date="2014-11" db="EMBL/GenBank/DDBJ databases">
        <title>Draft genome sequence of Hydrogenophaga intermedia S1.</title>
        <authorList>
            <person name="Gan H.M."/>
            <person name="Chew T.H."/>
            <person name="Stolz A."/>
        </authorList>
    </citation>
    <scope>NUCLEOTIDE SEQUENCE [LARGE SCALE GENOMIC DNA]</scope>
    <source>
        <strain evidence="4">S1</strain>
    </source>
</reference>
<dbReference type="SUPFAM" id="SSF51905">
    <property type="entry name" value="FAD/NAD(P)-binding domain"/>
    <property type="match status" value="1"/>
</dbReference>
<feature type="domain" description="FAD dependent oxidoreductase" evidence="2">
    <location>
        <begin position="3"/>
        <end position="396"/>
    </location>
</feature>
<dbReference type="GO" id="GO:0016491">
    <property type="term" value="F:oxidoreductase activity"/>
    <property type="evidence" value="ECO:0007669"/>
    <property type="project" value="UniProtKB-KW"/>
</dbReference>
<evidence type="ECO:0000256" key="1">
    <source>
        <dbReference type="ARBA" id="ARBA00023002"/>
    </source>
</evidence>
<keyword evidence="4" id="KW-1185">Reference proteome</keyword>
<dbReference type="InterPro" id="IPR006076">
    <property type="entry name" value="FAD-dep_OxRdtase"/>
</dbReference>
<dbReference type="GO" id="GO:0005737">
    <property type="term" value="C:cytoplasm"/>
    <property type="evidence" value="ECO:0007669"/>
    <property type="project" value="TreeGrafter"/>
</dbReference>
<dbReference type="AlphaFoldDB" id="A0A1L1PCG6"/>
<sequence>MNIAIVGAGVCGVTTAHELLNDGHAVTVYEKRGTPAEEASFAPAGLVSTAWALAWAGPELRLHAPWAAPGPGVRWRAGLDAAAWHWWRRWRREQHRRGNDTLLALRELIDHGLERQIDLTRELDLDHDRSDDMLVLLSDAREAAGAQTTIDRLRGLGLELRPVSADEARTLEPALAPSAPLHSAVHLRGPAVANCREWTMLMRHRVARLGGALRLRTSVSALRPDGGGWRLSTSDGSDERFDAVVMCAGVGAEDLFAGLGLPAPWTVLWSHSLSAGMREPMDAPVSAVLDLKSRVAITRLGQRVRASGGTDLGGSAAGTDPASVRRLGQVLSHWFPAAARFSGPQASVQSWRGALVVSNDGLPAIGPSRLPGLWLNLAHGEAGWAMACGAARRLSDAITRPTSGAELAPFAPSRLGL</sequence>
<name>A0A1L1PCG6_HYDIT</name>
<proteinExistence type="predicted"/>
<evidence type="ECO:0000313" key="4">
    <source>
        <dbReference type="Proteomes" id="UP000028878"/>
    </source>
</evidence>
<dbReference type="RefSeq" id="WP_009517549.1">
    <property type="nucleotide sequence ID" value="NZ_CCAE010000004.1"/>
</dbReference>
<evidence type="ECO:0000313" key="3">
    <source>
        <dbReference type="EMBL" id="CDN86484.1"/>
    </source>
</evidence>
<dbReference type="Gene3D" id="3.50.50.60">
    <property type="entry name" value="FAD/NAD(P)-binding domain"/>
    <property type="match status" value="1"/>
</dbReference>
<dbReference type="EMBL" id="CCAE010000004">
    <property type="protein sequence ID" value="CDN86484.1"/>
    <property type="molecule type" value="Genomic_DNA"/>
</dbReference>
<dbReference type="PANTHER" id="PTHR13847">
    <property type="entry name" value="SARCOSINE DEHYDROGENASE-RELATED"/>
    <property type="match status" value="1"/>
</dbReference>
<accession>A0A1L1PCG6</accession>